<dbReference type="InterPro" id="IPR026444">
    <property type="entry name" value="Secre_tail"/>
</dbReference>
<keyword evidence="1" id="KW-0732">Signal</keyword>
<reference evidence="2" key="1">
    <citation type="submission" date="2023-07" db="EMBL/GenBank/DDBJ databases">
        <authorList>
            <person name="Kim M.K."/>
        </authorList>
    </citation>
    <scope>NUCLEOTIDE SEQUENCE</scope>
    <source>
        <strain evidence="2">M29</strain>
    </source>
</reference>
<proteinExistence type="predicted"/>
<comment type="caution">
    <text evidence="2">The sequence shown here is derived from an EMBL/GenBank/DDBJ whole genome shotgun (WGS) entry which is preliminary data.</text>
</comment>
<dbReference type="EMBL" id="JAUQSX010000012">
    <property type="protein sequence ID" value="MDO7848818.1"/>
    <property type="molecule type" value="Genomic_DNA"/>
</dbReference>
<gene>
    <name evidence="2" type="ORF">Q5H92_20810</name>
</gene>
<accession>A0ABT9AG21</accession>
<organism evidence="2 3">
    <name type="scientific">Hymenobacter mellowenesis</name>
    <dbReference type="NCBI Taxonomy" id="3063995"/>
    <lineage>
        <taxon>Bacteria</taxon>
        <taxon>Pseudomonadati</taxon>
        <taxon>Bacteroidota</taxon>
        <taxon>Cytophagia</taxon>
        <taxon>Cytophagales</taxon>
        <taxon>Hymenobacteraceae</taxon>
        <taxon>Hymenobacter</taxon>
    </lineage>
</organism>
<dbReference type="Proteomes" id="UP001167796">
    <property type="component" value="Unassembled WGS sequence"/>
</dbReference>
<sequence>MQFLSSNTRPWLAGLGLLLVPLAASAQATLTSNGGTLFVNTGGTFTVNGDLNQTGAALLRTTGTATVAGSLTGAATSTLDLSTGLLDVTRDVTHAGSLAGSTGTLRLSGGTSAALRLAGGTVPNLTIDKVAGAVALGQPLRVRRVLNLANAGRLSTNRQALTLLSDASGTALLANTGAGQVVGSLTVQRYLDGSRNPGLGYRHLAAPVIDETVAAFGSGGTAPVVNAAYNTAAQPGAVSPFPTVFYYDQARLATSPATGGLAFDKGWASPADLTDAAPQGTQGFTVQLPGGQTLAFVGEAVQGARAIALARDAGPTAADAGWNFIGNPYAAPLDWSAVTASQRPNVDAAMYVFESTSQYGGQYRSYANGVGASPLIGSSQGFWVRVSAGQTSGTLALDNSHRITDYARQAPVRRSTADVRPLVQLTLAGAGATDDLYAYAEAGATASADKEFDAVRMANSTGLNLASFAATGQQLAIDGRPAFTAATVLPLAVGVPVAGTYTLTATTINNLPAGLTAYLRDAQTGTLTALTAGTNYSFSVTAAQASALIAGRFTLQFSGAALAATPAALAAQVQLFPNPAREQATLLVPGIAGASAVQAELLNSLGQVMLRQQAPLPAAGAQLVLPTATLATGVYTVRLRAGSVVLTKRLTVQ</sequence>
<protein>
    <submittedName>
        <fullName evidence="2">T9SS type A sorting domain-containing protein</fullName>
    </submittedName>
</protein>
<name>A0ABT9AG21_9BACT</name>
<dbReference type="RefSeq" id="WP_305013483.1">
    <property type="nucleotide sequence ID" value="NZ_JAUQSX010000012.1"/>
</dbReference>
<evidence type="ECO:0000313" key="3">
    <source>
        <dbReference type="Proteomes" id="UP001167796"/>
    </source>
</evidence>
<evidence type="ECO:0000313" key="2">
    <source>
        <dbReference type="EMBL" id="MDO7848818.1"/>
    </source>
</evidence>
<feature type="signal peptide" evidence="1">
    <location>
        <begin position="1"/>
        <end position="26"/>
    </location>
</feature>
<feature type="chain" id="PRO_5046470339" evidence="1">
    <location>
        <begin position="27"/>
        <end position="653"/>
    </location>
</feature>
<keyword evidence="3" id="KW-1185">Reference proteome</keyword>
<dbReference type="NCBIfam" id="TIGR04183">
    <property type="entry name" value="Por_Secre_tail"/>
    <property type="match status" value="1"/>
</dbReference>
<evidence type="ECO:0000256" key="1">
    <source>
        <dbReference type="SAM" id="SignalP"/>
    </source>
</evidence>